<protein>
    <submittedName>
        <fullName evidence="5">Acyl transferase/acyl hydrolase/lysophospholipase</fullName>
    </submittedName>
</protein>
<evidence type="ECO:0000259" key="4">
    <source>
        <dbReference type="PROSITE" id="PS51635"/>
    </source>
</evidence>
<evidence type="ECO:0000256" key="3">
    <source>
        <dbReference type="SAM" id="MobiDB-lite"/>
    </source>
</evidence>
<keyword evidence="6" id="KW-1185">Reference proteome</keyword>
<name>W7TUQ3_9STRA</name>
<dbReference type="Proteomes" id="UP000019335">
    <property type="component" value="Chromosome 15"/>
</dbReference>
<feature type="active site" description="Proton acceptor" evidence="2">
    <location>
        <position position="382"/>
    </location>
</feature>
<sequence length="594" mass="65214">MMSSIRPLVYSSVAPTRQRFTFLKRLRIRPTIRRIRGINFSRNVARIPASSPFEEDDEAIGHPPETLLHNQQPHRRRRFGGAVSYRQQISEESTVTVTEGRVFDLPLLRLPPLPSPLPPLSQPGPPPSRQVIETYTDFHQAFESFSEKEKKARRRALSRLSVVGKTAERVREHPVLEVLHARVRSQSQPGQRTDPYKIGLAIEGGGMRGAVSAGAAAAINLLGLSDGFDAVYGSSAGALIAAFFVSGQLNGTIIYSDVLPAAGKRFLDRAQLIPAMGLLPGVEAKPVLNLQFLEDVIRNTVRLDWASFWAKNAVQPLNVVASSLDGMESLALRSDKGDFDSFESLIQCLKSSMCVPGVAGPPVFLNVTCRQTGERKERAFADALVFEPIPLKSAVEDGCTHIVTLRTRPDGSEVLGHKVTGIYERFIARRFLADLHKFRPAAMHMTKFDHLRQYAADLLLLNEGSHAKATGVHVPDGKGGGRAVHLLPVAPPMGTTEVDTLDSSREALRKGLKDGFAAAWNLMASPELAEVYPGEVVASELFDCEDVETFDLTFKRFSTVFQGGIGQAEENGLRATKQEQLLFPRQGPHQPRLA</sequence>
<dbReference type="OrthoDB" id="45309at2759"/>
<feature type="domain" description="PNPLA" evidence="4">
    <location>
        <begin position="200"/>
        <end position="395"/>
    </location>
</feature>
<evidence type="ECO:0000313" key="6">
    <source>
        <dbReference type="Proteomes" id="UP000019335"/>
    </source>
</evidence>
<reference evidence="5 6" key="1">
    <citation type="journal article" date="2014" name="Mol. Plant">
        <title>Chromosome Scale Genome Assembly and Transcriptome Profiling of Nannochloropsis gaditana in Nitrogen Depletion.</title>
        <authorList>
            <person name="Corteggiani Carpinelli E."/>
            <person name="Telatin A."/>
            <person name="Vitulo N."/>
            <person name="Forcato C."/>
            <person name="D'Angelo M."/>
            <person name="Schiavon R."/>
            <person name="Vezzi A."/>
            <person name="Giacometti G.M."/>
            <person name="Morosinotto T."/>
            <person name="Valle G."/>
        </authorList>
    </citation>
    <scope>NUCLEOTIDE SEQUENCE [LARGE SCALE GENOMIC DNA]</scope>
    <source>
        <strain evidence="5 6">B-31</strain>
    </source>
</reference>
<dbReference type="AlphaFoldDB" id="W7TUQ3"/>
<keyword evidence="1 2" id="KW-0443">Lipid metabolism</keyword>
<keyword evidence="2 5" id="KW-0378">Hydrolase</keyword>
<dbReference type="InterPro" id="IPR002641">
    <property type="entry name" value="PNPLA_dom"/>
</dbReference>
<comment type="caution">
    <text evidence="5">The sequence shown here is derived from an EMBL/GenBank/DDBJ whole genome shotgun (WGS) entry which is preliminary data.</text>
</comment>
<feature type="active site" description="Nucleophile" evidence="2">
    <location>
        <position position="235"/>
    </location>
</feature>
<accession>W7TUQ3</accession>
<evidence type="ECO:0000256" key="1">
    <source>
        <dbReference type="ARBA" id="ARBA00023098"/>
    </source>
</evidence>
<proteinExistence type="predicted"/>
<feature type="short sequence motif" description="GXGXXG" evidence="2">
    <location>
        <begin position="204"/>
        <end position="209"/>
    </location>
</feature>
<dbReference type="GO" id="GO:0016740">
    <property type="term" value="F:transferase activity"/>
    <property type="evidence" value="ECO:0007669"/>
    <property type="project" value="UniProtKB-KW"/>
</dbReference>
<comment type="caution">
    <text evidence="2">Lacks conserved residue(s) required for the propagation of feature annotation.</text>
</comment>
<dbReference type="Pfam" id="PF01734">
    <property type="entry name" value="Patatin"/>
    <property type="match status" value="1"/>
</dbReference>
<gene>
    <name evidence="5" type="ORF">Naga_100040g9</name>
</gene>
<dbReference type="Gene3D" id="3.40.1090.10">
    <property type="entry name" value="Cytosolic phospholipase A2 catalytic domain"/>
    <property type="match status" value="1"/>
</dbReference>
<feature type="region of interest" description="Disordered" evidence="3">
    <location>
        <begin position="54"/>
        <end position="74"/>
    </location>
</feature>
<dbReference type="GO" id="GO:0016787">
    <property type="term" value="F:hydrolase activity"/>
    <property type="evidence" value="ECO:0007669"/>
    <property type="project" value="UniProtKB-UniRule"/>
</dbReference>
<organism evidence="5 6">
    <name type="scientific">Nannochloropsis gaditana</name>
    <dbReference type="NCBI Taxonomy" id="72520"/>
    <lineage>
        <taxon>Eukaryota</taxon>
        <taxon>Sar</taxon>
        <taxon>Stramenopiles</taxon>
        <taxon>Ochrophyta</taxon>
        <taxon>Eustigmatophyceae</taxon>
        <taxon>Eustigmatales</taxon>
        <taxon>Monodopsidaceae</taxon>
        <taxon>Nannochloropsis</taxon>
    </lineage>
</organism>
<dbReference type="EMBL" id="AZIL01001410">
    <property type="protein sequence ID" value="EWM24029.1"/>
    <property type="molecule type" value="Genomic_DNA"/>
</dbReference>
<keyword evidence="2" id="KW-0442">Lipid degradation</keyword>
<dbReference type="InterPro" id="IPR016035">
    <property type="entry name" value="Acyl_Trfase/lysoPLipase"/>
</dbReference>
<dbReference type="SUPFAM" id="SSF52151">
    <property type="entry name" value="FabD/lysophospholipase-like"/>
    <property type="match status" value="1"/>
</dbReference>
<dbReference type="GO" id="GO:0016042">
    <property type="term" value="P:lipid catabolic process"/>
    <property type="evidence" value="ECO:0007669"/>
    <property type="project" value="UniProtKB-UniRule"/>
</dbReference>
<evidence type="ECO:0000313" key="5">
    <source>
        <dbReference type="EMBL" id="EWM24029.1"/>
    </source>
</evidence>
<feature type="short sequence motif" description="GXSXG" evidence="2">
    <location>
        <begin position="233"/>
        <end position="237"/>
    </location>
</feature>
<dbReference type="PROSITE" id="PS51635">
    <property type="entry name" value="PNPLA"/>
    <property type="match status" value="1"/>
</dbReference>
<evidence type="ECO:0000256" key="2">
    <source>
        <dbReference type="PROSITE-ProRule" id="PRU01161"/>
    </source>
</evidence>
<keyword evidence="5" id="KW-0808">Transferase</keyword>